<dbReference type="EMBL" id="FNOI01000010">
    <property type="protein sequence ID" value="SDX63062.1"/>
    <property type="molecule type" value="Genomic_DNA"/>
</dbReference>
<organism evidence="2 3">
    <name type="scientific">Litoreibacter albidus</name>
    <dbReference type="NCBI Taxonomy" id="670155"/>
    <lineage>
        <taxon>Bacteria</taxon>
        <taxon>Pseudomonadati</taxon>
        <taxon>Pseudomonadota</taxon>
        <taxon>Alphaproteobacteria</taxon>
        <taxon>Rhodobacterales</taxon>
        <taxon>Roseobacteraceae</taxon>
        <taxon>Litoreibacter</taxon>
    </lineage>
</organism>
<keyword evidence="3" id="KW-1185">Reference proteome</keyword>
<dbReference type="Pfam" id="PF06996">
    <property type="entry name" value="T6SS_TssG"/>
    <property type="match status" value="1"/>
</dbReference>
<sequence>MTKIPAKKKPEMIGPPAPTLTSADLQGMSRRAMLKVTPWRFGFLAALREMERTYPDKPRIGQNATIKEEIVSLGQDPFLDFPASNITAFEEKPGGKPARLNSKFLGFYGPQGALPLNTTAEVHGWLNARDPSFARFTDIFANRFLQLFYRAWADARPIAQFDHPTGDRFQAYVGSLAGLGTPAFKDRDHIPDVAKLPLVALFSGRIKSAVRLRQMLELLLKVHVDIEEHVPSWMSFEPQDLTKIGLGGSHLGQNVHLGSRVPAVNEKICIHVRTESLEQYRSYLPGGDSFTRLTDIVVWYLGVTIEVDVSLSLPADQVPAAQLGQQTALGWTGWIKPETPDDTEPRRYVQAAQFSTERAPAKAAA</sequence>
<dbReference type="PANTHER" id="PTHR35564">
    <property type="match status" value="1"/>
</dbReference>
<accession>A0A1H3D964</accession>
<dbReference type="STRING" id="670155.SAMN04488001_0074"/>
<dbReference type="OrthoDB" id="1523296at2"/>
<protein>
    <submittedName>
        <fullName evidence="2">Type VI secretion system protein ImpH</fullName>
    </submittedName>
</protein>
<evidence type="ECO:0000313" key="3">
    <source>
        <dbReference type="Proteomes" id="UP000199441"/>
    </source>
</evidence>
<gene>
    <name evidence="2" type="ORF">SAMN04488001_0074</name>
</gene>
<reference evidence="3" key="1">
    <citation type="submission" date="2016-10" db="EMBL/GenBank/DDBJ databases">
        <authorList>
            <person name="Varghese N."/>
            <person name="Submissions S."/>
        </authorList>
    </citation>
    <scope>NUCLEOTIDE SEQUENCE [LARGE SCALE GENOMIC DNA]</scope>
    <source>
        <strain evidence="3">DSM 26922</strain>
    </source>
</reference>
<proteinExistence type="predicted"/>
<dbReference type="PANTHER" id="PTHR35564:SF4">
    <property type="entry name" value="CYTOPLASMIC PROTEIN"/>
    <property type="match status" value="1"/>
</dbReference>
<dbReference type="AlphaFoldDB" id="A0A1H3D964"/>
<dbReference type="InterPro" id="IPR010732">
    <property type="entry name" value="T6SS_TssG-like"/>
</dbReference>
<name>A0A1H3D964_9RHOB</name>
<evidence type="ECO:0000256" key="1">
    <source>
        <dbReference type="SAM" id="MobiDB-lite"/>
    </source>
</evidence>
<dbReference type="RefSeq" id="WP_089948879.1">
    <property type="nucleotide sequence ID" value="NZ_FNOI01000010.1"/>
</dbReference>
<dbReference type="Proteomes" id="UP000199441">
    <property type="component" value="Unassembled WGS sequence"/>
</dbReference>
<feature type="region of interest" description="Disordered" evidence="1">
    <location>
        <begin position="1"/>
        <end position="23"/>
    </location>
</feature>
<dbReference type="NCBIfam" id="TIGR03347">
    <property type="entry name" value="VI_chp_1"/>
    <property type="match status" value="1"/>
</dbReference>
<evidence type="ECO:0000313" key="2">
    <source>
        <dbReference type="EMBL" id="SDX63062.1"/>
    </source>
</evidence>